<evidence type="ECO:0000313" key="5">
    <source>
        <dbReference type="EMBL" id="PTB39192.1"/>
    </source>
</evidence>
<organism evidence="5 6">
    <name type="scientific">Trichoderma asperellum (strain ATCC 204424 / CBS 433.97 / NBRC 101777)</name>
    <dbReference type="NCBI Taxonomy" id="1042311"/>
    <lineage>
        <taxon>Eukaryota</taxon>
        <taxon>Fungi</taxon>
        <taxon>Dikarya</taxon>
        <taxon>Ascomycota</taxon>
        <taxon>Pezizomycotina</taxon>
        <taxon>Sordariomycetes</taxon>
        <taxon>Hypocreomycetidae</taxon>
        <taxon>Hypocreales</taxon>
        <taxon>Hypocreaceae</taxon>
        <taxon>Trichoderma</taxon>
    </lineage>
</organism>
<feature type="compositionally biased region" description="Low complexity" evidence="3">
    <location>
        <begin position="63"/>
        <end position="79"/>
    </location>
</feature>
<dbReference type="PANTHER" id="PTHR37534:SF51">
    <property type="entry name" value="ACRIFLAVINE SENSITIVITY CONTROL PROTEIN ACR-2"/>
    <property type="match status" value="1"/>
</dbReference>
<dbReference type="AlphaFoldDB" id="A0A2T3Z318"/>
<dbReference type="InterPro" id="IPR036864">
    <property type="entry name" value="Zn2-C6_fun-type_DNA-bd_sf"/>
</dbReference>
<dbReference type="GO" id="GO:0000976">
    <property type="term" value="F:transcription cis-regulatory region binding"/>
    <property type="evidence" value="ECO:0007669"/>
    <property type="project" value="TreeGrafter"/>
</dbReference>
<sequence>MPSNSKPCHNCRRRRLRCDRSWPTCHKCAVSGQECLGYGKVFIWTEAIDAHGNPKPSPSRRTPLGGPLSSGSGQVSSSVTNSYFPLFPDPTSGRRPDADPSNQAAHDAPVSEGRSIPVIRRPSPLLKRNRIVAAMSATPEPTKDAASSPIQETPLELQKWRPAALGSLTDPIFQDLDRNSRYYLAHFADRVCQDLVARDGPGVNPFRDLIPLTNRHPLLLQILVATSAIHWSNIFRPITAIPTGLTDPGGYLAQLRSKDLVSRQALIDALTAKQKAMGHLQEVLDSLDPGGSEVALAAMHFFIKFDLIDLEKNDAKGWRTHLEGASNILALLTQGAGGSEANRMLRDCVVADCFIYHILGSTLASGSLAANIARYAFELLPVMKRVEVNSYLSCPPEILRIVLAASKLSYETPFTDWSLSAANEALTLIDEALAFDIPAWADKLRQNPQVQDIESRIHIASAHRSAVCLYILQALPLVRAVRPVDTEFLVEDILGNLGQISVDDPYYKATSWPTFIAGAETRDTERRTWAMKRLLGIWETCPWGYLFTAIELLKAAWELQDNQGANDEIGANWLQGLKERGFDYLIV</sequence>
<feature type="domain" description="Zn(2)-C6 fungal-type" evidence="4">
    <location>
        <begin position="7"/>
        <end position="35"/>
    </location>
</feature>
<protein>
    <recommendedName>
        <fullName evidence="4">Zn(2)-C6 fungal-type domain-containing protein</fullName>
    </recommendedName>
</protein>
<dbReference type="Proteomes" id="UP000240493">
    <property type="component" value="Unassembled WGS sequence"/>
</dbReference>
<name>A0A2T3Z318_TRIA4</name>
<dbReference type="GO" id="GO:0005634">
    <property type="term" value="C:nucleus"/>
    <property type="evidence" value="ECO:0007669"/>
    <property type="project" value="UniProtKB-SubCell"/>
</dbReference>
<dbReference type="Pfam" id="PF00172">
    <property type="entry name" value="Zn_clus"/>
    <property type="match status" value="1"/>
</dbReference>
<reference evidence="5 6" key="1">
    <citation type="submission" date="2016-07" db="EMBL/GenBank/DDBJ databases">
        <title>Multiple horizontal gene transfer events from other fungi enriched the ability of initially mycotrophic Trichoderma (Ascomycota) to feed on dead plant biomass.</title>
        <authorList>
            <consortium name="DOE Joint Genome Institute"/>
            <person name="Aerts A."/>
            <person name="Atanasova L."/>
            <person name="Chenthamara K."/>
            <person name="Zhang J."/>
            <person name="Grujic M."/>
            <person name="Henrissat B."/>
            <person name="Kuo A."/>
            <person name="Salamov A."/>
            <person name="Lipzen A."/>
            <person name="Labutti K."/>
            <person name="Barry K."/>
            <person name="Miao Y."/>
            <person name="Rahimi M.J."/>
            <person name="Shen Q."/>
            <person name="Grigoriev I.V."/>
            <person name="Kubicek C.P."/>
            <person name="Druzhinina I.S."/>
        </authorList>
    </citation>
    <scope>NUCLEOTIDE SEQUENCE [LARGE SCALE GENOMIC DNA]</scope>
    <source>
        <strain evidence="5 6">CBS 433.97</strain>
    </source>
</reference>
<gene>
    <name evidence="5" type="ORF">M441DRAFT_144047</name>
</gene>
<feature type="region of interest" description="Disordered" evidence="3">
    <location>
        <begin position="51"/>
        <end position="119"/>
    </location>
</feature>
<dbReference type="PROSITE" id="PS50048">
    <property type="entry name" value="ZN2_CY6_FUNGAL_2"/>
    <property type="match status" value="1"/>
</dbReference>
<evidence type="ECO:0000259" key="4">
    <source>
        <dbReference type="PROSITE" id="PS50048"/>
    </source>
</evidence>
<dbReference type="OrthoDB" id="5380854at2759"/>
<evidence type="ECO:0000256" key="1">
    <source>
        <dbReference type="ARBA" id="ARBA00004123"/>
    </source>
</evidence>
<evidence type="ECO:0000256" key="2">
    <source>
        <dbReference type="ARBA" id="ARBA00023242"/>
    </source>
</evidence>
<evidence type="ECO:0000256" key="3">
    <source>
        <dbReference type="SAM" id="MobiDB-lite"/>
    </source>
</evidence>
<dbReference type="GO" id="GO:0000981">
    <property type="term" value="F:DNA-binding transcription factor activity, RNA polymerase II-specific"/>
    <property type="evidence" value="ECO:0007669"/>
    <property type="project" value="InterPro"/>
</dbReference>
<proteinExistence type="predicted"/>
<dbReference type="Pfam" id="PF11951">
    <property type="entry name" value="Fungal_trans_2"/>
    <property type="match status" value="1"/>
</dbReference>
<accession>A0A2T3Z318</accession>
<dbReference type="PANTHER" id="PTHR37534">
    <property type="entry name" value="TRANSCRIPTIONAL ACTIVATOR PROTEIN UGA3"/>
    <property type="match status" value="1"/>
</dbReference>
<dbReference type="EMBL" id="KZ679264">
    <property type="protein sequence ID" value="PTB39192.1"/>
    <property type="molecule type" value="Genomic_DNA"/>
</dbReference>
<dbReference type="InterPro" id="IPR021858">
    <property type="entry name" value="Fun_TF"/>
</dbReference>
<dbReference type="Gene3D" id="4.10.240.10">
    <property type="entry name" value="Zn(2)-C6 fungal-type DNA-binding domain"/>
    <property type="match status" value="1"/>
</dbReference>
<comment type="subcellular location">
    <subcellularLocation>
        <location evidence="1">Nucleus</location>
    </subcellularLocation>
</comment>
<dbReference type="PROSITE" id="PS00463">
    <property type="entry name" value="ZN2_CY6_FUNGAL_1"/>
    <property type="match status" value="1"/>
</dbReference>
<keyword evidence="6" id="KW-1185">Reference proteome</keyword>
<dbReference type="InterPro" id="IPR001138">
    <property type="entry name" value="Zn2Cys6_DnaBD"/>
</dbReference>
<dbReference type="GO" id="GO:0008270">
    <property type="term" value="F:zinc ion binding"/>
    <property type="evidence" value="ECO:0007669"/>
    <property type="project" value="InterPro"/>
</dbReference>
<dbReference type="SMART" id="SM00066">
    <property type="entry name" value="GAL4"/>
    <property type="match status" value="1"/>
</dbReference>
<dbReference type="GO" id="GO:0045944">
    <property type="term" value="P:positive regulation of transcription by RNA polymerase II"/>
    <property type="evidence" value="ECO:0007669"/>
    <property type="project" value="TreeGrafter"/>
</dbReference>
<evidence type="ECO:0000313" key="6">
    <source>
        <dbReference type="Proteomes" id="UP000240493"/>
    </source>
</evidence>
<dbReference type="SUPFAM" id="SSF57701">
    <property type="entry name" value="Zn2/Cys6 DNA-binding domain"/>
    <property type="match status" value="1"/>
</dbReference>
<dbReference type="STRING" id="1042311.A0A2T3Z318"/>
<keyword evidence="2" id="KW-0539">Nucleus</keyword>